<dbReference type="NCBIfam" id="TIGR00198">
    <property type="entry name" value="cat_per_HPI"/>
    <property type="match status" value="1"/>
</dbReference>
<reference evidence="16" key="1">
    <citation type="journal article" date="1999" name="Nat. Biotechnol.">
        <title>Evolutionary molecular engineering by random elongation mutagenesis.</title>
        <authorList>
            <person name="Matsuura T."/>
            <person name="Miyai K."/>
            <person name="Trakulnaleaamsai S."/>
            <person name="Yomo T."/>
            <person name="Shima Y."/>
            <person name="Miki S."/>
            <person name="Yamamoto K."/>
            <person name="Urabe I."/>
        </authorList>
    </citation>
    <scope>NUCLEOTIDE SEQUENCE</scope>
</reference>
<dbReference type="GO" id="GO:0042744">
    <property type="term" value="P:hydrogen peroxide catabolic process"/>
    <property type="evidence" value="ECO:0007669"/>
    <property type="project" value="UniProtKB-KW"/>
</dbReference>
<organism evidence="16">
    <name type="scientific">Geobacillus stearothermophilus</name>
    <name type="common">Bacillus stearothermophilus</name>
    <dbReference type="NCBI Taxonomy" id="1422"/>
    <lineage>
        <taxon>Bacteria</taxon>
        <taxon>Bacillati</taxon>
        <taxon>Bacillota</taxon>
        <taxon>Bacilli</taxon>
        <taxon>Bacillales</taxon>
        <taxon>Anoxybacillaceae</taxon>
        <taxon>Geobacillus</taxon>
    </lineage>
</organism>
<dbReference type="FunFam" id="1.10.420.10:FF:000002">
    <property type="entry name" value="Catalase-peroxidase"/>
    <property type="match status" value="1"/>
</dbReference>
<evidence type="ECO:0000256" key="8">
    <source>
        <dbReference type="ARBA" id="ARBA00051651"/>
    </source>
</evidence>
<dbReference type="GO" id="GO:0004096">
    <property type="term" value="F:catalase activity"/>
    <property type="evidence" value="ECO:0007669"/>
    <property type="project" value="UniProtKB-UniRule"/>
</dbReference>
<keyword evidence="6 12" id="KW-0376">Hydrogen peroxide</keyword>
<comment type="catalytic activity">
    <reaction evidence="8 12 13">
        <text>H2O2 + AH2 = A + 2 H2O</text>
        <dbReference type="Rhea" id="RHEA:30275"/>
        <dbReference type="ChEBI" id="CHEBI:13193"/>
        <dbReference type="ChEBI" id="CHEBI:15377"/>
        <dbReference type="ChEBI" id="CHEBI:16240"/>
        <dbReference type="ChEBI" id="CHEBI:17499"/>
        <dbReference type="EC" id="1.11.1.21"/>
    </reaction>
</comment>
<comment type="similarity">
    <text evidence="9 12 13">Belongs to the peroxidase family. Peroxidase/catalase subfamily.</text>
</comment>
<dbReference type="InterPro" id="IPR010255">
    <property type="entry name" value="Haem_peroxidase_sf"/>
</dbReference>
<dbReference type="PROSITE" id="PS00436">
    <property type="entry name" value="PEROXIDASE_2"/>
    <property type="match status" value="1"/>
</dbReference>
<dbReference type="AlphaFoldDB" id="Q9S5L7"/>
<keyword evidence="5 12" id="KW-0408">Iron</keyword>
<dbReference type="PRINTS" id="PR00460">
    <property type="entry name" value="BPEROXIDASE"/>
</dbReference>
<evidence type="ECO:0000256" key="14">
    <source>
        <dbReference type="SAM" id="MobiDB-lite"/>
    </source>
</evidence>
<evidence type="ECO:0000256" key="13">
    <source>
        <dbReference type="RuleBase" id="RU003451"/>
    </source>
</evidence>
<dbReference type="EC" id="1.11.1.21" evidence="10 12"/>
<evidence type="ECO:0000256" key="6">
    <source>
        <dbReference type="ARBA" id="ARBA00023324"/>
    </source>
</evidence>
<comment type="cofactor">
    <cofactor evidence="12">
        <name>heme b</name>
        <dbReference type="ChEBI" id="CHEBI:60344"/>
    </cofactor>
    <text evidence="12">Binds 1 heme b (iron(II)-protoporphyrin IX) group per dimer.</text>
</comment>
<dbReference type="PANTHER" id="PTHR30555">
    <property type="entry name" value="HYDROPEROXIDASE I, BIFUNCTIONAL CATALASE-PEROXIDASE"/>
    <property type="match status" value="1"/>
</dbReference>
<dbReference type="GO" id="GO:0070301">
    <property type="term" value="P:cellular response to hydrogen peroxide"/>
    <property type="evidence" value="ECO:0007669"/>
    <property type="project" value="TreeGrafter"/>
</dbReference>
<keyword evidence="3 12" id="KW-0479">Metal-binding</keyword>
<feature type="cross-link" description="Tryptophyl-tyrosyl-methioninium (Tyr-Met) (with Trp-100)" evidence="12">
    <location>
        <begin position="223"/>
        <end position="249"/>
    </location>
</feature>
<accession>Q9S5L7</accession>
<feature type="site" description="Transition state stabilizer" evidence="12">
    <location>
        <position position="97"/>
    </location>
</feature>
<dbReference type="CDD" id="cd00649">
    <property type="entry name" value="catalase_peroxidase_1"/>
    <property type="match status" value="1"/>
</dbReference>
<dbReference type="EMBL" id="AB020077">
    <property type="protein sequence ID" value="BAA36989.1"/>
    <property type="molecule type" value="Genomic_DNA"/>
</dbReference>
<protein>
    <recommendedName>
        <fullName evidence="11 12">Catalase-peroxidase</fullName>
        <shortName evidence="12">CP</shortName>
        <ecNumber evidence="10 12">1.11.1.21</ecNumber>
    </recommendedName>
    <alternativeName>
        <fullName evidence="12">Peroxidase/catalase</fullName>
    </alternativeName>
</protein>
<dbReference type="InterPro" id="IPR019793">
    <property type="entry name" value="Peroxidases_heam-ligand_BS"/>
</dbReference>
<keyword evidence="2 12" id="KW-0349">Heme</keyword>
<dbReference type="PRINTS" id="PR00458">
    <property type="entry name" value="PEROXIDASE"/>
</dbReference>
<dbReference type="CDD" id="cd08200">
    <property type="entry name" value="catalase_peroxidase_2"/>
    <property type="match status" value="1"/>
</dbReference>
<feature type="active site" description="Proton acceptor" evidence="12">
    <location>
        <position position="101"/>
    </location>
</feature>
<keyword evidence="1 12" id="KW-0575">Peroxidase</keyword>
<feature type="region of interest" description="Disordered" evidence="14">
    <location>
        <begin position="1"/>
        <end position="30"/>
    </location>
</feature>
<comment type="subunit">
    <text evidence="12">Homodimer or homotetramer.</text>
</comment>
<evidence type="ECO:0000256" key="10">
    <source>
        <dbReference type="ARBA" id="ARBA00067012"/>
    </source>
</evidence>
<dbReference type="Gene3D" id="1.10.520.10">
    <property type="match status" value="2"/>
</dbReference>
<dbReference type="GO" id="GO:0046872">
    <property type="term" value="F:metal ion binding"/>
    <property type="evidence" value="ECO:0007669"/>
    <property type="project" value="UniProtKB-KW"/>
</dbReference>
<dbReference type="HAMAP" id="MF_01961">
    <property type="entry name" value="Catal_peroxid"/>
    <property type="match status" value="1"/>
</dbReference>
<evidence type="ECO:0000256" key="7">
    <source>
        <dbReference type="ARBA" id="ARBA00049145"/>
    </source>
</evidence>
<dbReference type="PROSITE" id="PS50873">
    <property type="entry name" value="PEROXIDASE_4"/>
    <property type="match status" value="1"/>
</dbReference>
<gene>
    <name evidence="16" type="primary">cat</name>
    <name evidence="12" type="synonym">katG</name>
</gene>
<dbReference type="Pfam" id="PF00141">
    <property type="entry name" value="peroxidase"/>
    <property type="match status" value="2"/>
</dbReference>
<keyword evidence="4 12" id="KW-0560">Oxidoreductase</keyword>
<comment type="catalytic activity">
    <reaction evidence="7 12 13">
        <text>2 H2O2 = O2 + 2 H2O</text>
        <dbReference type="Rhea" id="RHEA:20309"/>
        <dbReference type="ChEBI" id="CHEBI:15377"/>
        <dbReference type="ChEBI" id="CHEBI:15379"/>
        <dbReference type="ChEBI" id="CHEBI:16240"/>
        <dbReference type="EC" id="1.11.1.21"/>
    </reaction>
</comment>
<evidence type="ECO:0000256" key="1">
    <source>
        <dbReference type="ARBA" id="ARBA00022559"/>
    </source>
</evidence>
<dbReference type="Gene3D" id="1.10.420.10">
    <property type="entry name" value="Peroxidase, domain 2"/>
    <property type="match status" value="2"/>
</dbReference>
<dbReference type="InterPro" id="IPR019794">
    <property type="entry name" value="Peroxidases_AS"/>
</dbReference>
<feature type="compositionally biased region" description="Polar residues" evidence="14">
    <location>
        <begin position="17"/>
        <end position="26"/>
    </location>
</feature>
<dbReference type="GO" id="GO:0005829">
    <property type="term" value="C:cytosol"/>
    <property type="evidence" value="ECO:0007669"/>
    <property type="project" value="UniProtKB-ARBA"/>
</dbReference>
<evidence type="ECO:0000256" key="12">
    <source>
        <dbReference type="HAMAP-Rule" id="MF_01961"/>
    </source>
</evidence>
<evidence type="ECO:0000256" key="2">
    <source>
        <dbReference type="ARBA" id="ARBA00022617"/>
    </source>
</evidence>
<dbReference type="SUPFAM" id="SSF48113">
    <property type="entry name" value="Heme-dependent peroxidases"/>
    <property type="match status" value="2"/>
</dbReference>
<dbReference type="GO" id="GO:0020037">
    <property type="term" value="F:heme binding"/>
    <property type="evidence" value="ECO:0007669"/>
    <property type="project" value="InterPro"/>
</dbReference>
<evidence type="ECO:0000256" key="9">
    <source>
        <dbReference type="ARBA" id="ARBA00060838"/>
    </source>
</evidence>
<proteinExistence type="inferred from homology"/>
<dbReference type="FunFam" id="1.10.520.10:FF:000002">
    <property type="entry name" value="Catalase-peroxidase"/>
    <property type="match status" value="1"/>
</dbReference>
<feature type="compositionally biased region" description="Polar residues" evidence="14">
    <location>
        <begin position="1"/>
        <end position="10"/>
    </location>
</feature>
<evidence type="ECO:0000256" key="11">
    <source>
        <dbReference type="ARBA" id="ARBA00074141"/>
    </source>
</evidence>
<comment type="PTM">
    <text evidence="12">Formation of the three residue Trp-Tyr-Met cross-link is important for the catalase, but not the peroxidase activity of the enzyme.</text>
</comment>
<feature type="binding site" description="axial binding residue" evidence="12">
    <location>
        <position position="264"/>
    </location>
    <ligand>
        <name>heme b</name>
        <dbReference type="ChEBI" id="CHEBI:60344"/>
    </ligand>
    <ligandPart>
        <name>Fe</name>
        <dbReference type="ChEBI" id="CHEBI:18248"/>
    </ligandPart>
</feature>
<evidence type="ECO:0000256" key="4">
    <source>
        <dbReference type="ARBA" id="ARBA00023002"/>
    </source>
</evidence>
<sequence length="751" mass="84796">MENQNRQNAAQCPFHGSVTNQSSNRTTNKDWWPNQLNLSILHQHDRKTNPHDEEFNYAEEFQKLDYWALKEDLRKLMTESQDWWPADYGHYGPLFIRMAWHSAGTYRIGDGRGGASTGTQRFAPLNSWPDNANLDKARRLLWPIKKKYGNKISWADLFILAGNVAIESMGGKTIGFGGGRVDVWHPEEDVYWGSEKEWLASERYSGDRELENPLAAVQMGLIYVNPEGPDGKPDPKAAARDIRETFRRMGMNDEETVALIAGGHTFGKAHGAGPATHVGPEPEAAPIEAQGLGWISSYGKGKGSDTITSGIEGAWTPTPTQWDTSYFDMLFGYDWWLTKSPAGAWQWMAVDPDEKDLAPDAEDPSKKVPTMMMTTDLALRFDPEYEKIARRFHQNPEEFAEAFARAWFKLTHRDMGPKTRYLGPEVPKEDFIWQDPIPEVDYELTEAEIEEIKAKILNSGLTVSELVKTAWASASTFRNSDKRGGANGARIRLAPQKDWEVNEPERLAKVLSVYEDIQRELPKKVSIADLIVLGGSAAVEKAARDAGFDVKVPFFPGRGDATQEQTDVESFAVLEPFADGFRNYQKQEYSVPPEELLVDKAQLLGLTAPEMTVLVGGLRVLGANYRDLPHGVFTDRIGVLTNDFFVNLLDMNYEWVPTDSGIYEIRDRKTGEVRWTATRVDLIFGSNSILRSYAEFYAQDDNQEKFVRDFINAWVKVMNADRFDLVKKARESVTALQSSRCFRSTDNAVLQ</sequence>
<feature type="domain" description="Plant heme peroxidase family profile" evidence="15">
    <location>
        <begin position="134"/>
        <end position="423"/>
    </location>
</feature>
<dbReference type="InterPro" id="IPR000763">
    <property type="entry name" value="Catalase_peroxidase"/>
</dbReference>
<comment type="caution">
    <text evidence="12">Lacks conserved residue(s) required for the propagation of feature annotation.</text>
</comment>
<dbReference type="PANTHER" id="PTHR30555:SF6">
    <property type="entry name" value="CATALASE-PEROXIDASE"/>
    <property type="match status" value="1"/>
</dbReference>
<dbReference type="NCBIfam" id="NF011635">
    <property type="entry name" value="PRK15061.1"/>
    <property type="match status" value="1"/>
</dbReference>
<evidence type="ECO:0000256" key="5">
    <source>
        <dbReference type="ARBA" id="ARBA00023004"/>
    </source>
</evidence>
<evidence type="ECO:0000259" key="15">
    <source>
        <dbReference type="PROSITE" id="PS50873"/>
    </source>
</evidence>
<dbReference type="PROSITE" id="PS00435">
    <property type="entry name" value="PEROXIDASE_1"/>
    <property type="match status" value="1"/>
</dbReference>
<dbReference type="InterPro" id="IPR002016">
    <property type="entry name" value="Haem_peroxidase"/>
</dbReference>
<comment type="function">
    <text evidence="12">Bifunctional enzyme with both catalase and broad-spectrum peroxidase activity.</text>
</comment>
<evidence type="ECO:0000256" key="3">
    <source>
        <dbReference type="ARBA" id="ARBA00022723"/>
    </source>
</evidence>
<evidence type="ECO:0000313" key="16">
    <source>
        <dbReference type="EMBL" id="BAA36989.1"/>
    </source>
</evidence>
<name>Q9S5L7_GEOSE</name>
<dbReference type="FunFam" id="1.10.420.10:FF:000004">
    <property type="entry name" value="Catalase-peroxidase"/>
    <property type="match status" value="1"/>
</dbReference>